<evidence type="ECO:0000313" key="3">
    <source>
        <dbReference type="EMBL" id="OHT06643.1"/>
    </source>
</evidence>
<keyword evidence="1" id="KW-0175">Coiled coil</keyword>
<dbReference type="InterPro" id="IPR011989">
    <property type="entry name" value="ARM-like"/>
</dbReference>
<dbReference type="Gene3D" id="1.10.287.1490">
    <property type="match status" value="1"/>
</dbReference>
<organism evidence="3 4">
    <name type="scientific">Tritrichomonas foetus</name>
    <dbReference type="NCBI Taxonomy" id="1144522"/>
    <lineage>
        <taxon>Eukaryota</taxon>
        <taxon>Metamonada</taxon>
        <taxon>Parabasalia</taxon>
        <taxon>Tritrichomonadida</taxon>
        <taxon>Tritrichomonadidae</taxon>
        <taxon>Tritrichomonas</taxon>
    </lineage>
</organism>
<feature type="coiled-coil region" evidence="1">
    <location>
        <begin position="941"/>
        <end position="1025"/>
    </location>
</feature>
<feature type="coiled-coil region" evidence="1">
    <location>
        <begin position="1064"/>
        <end position="1203"/>
    </location>
</feature>
<name>A0A1J4K648_9EUKA</name>
<dbReference type="Proteomes" id="UP000179807">
    <property type="component" value="Unassembled WGS sequence"/>
</dbReference>
<feature type="coiled-coil region" evidence="1">
    <location>
        <begin position="1290"/>
        <end position="1345"/>
    </location>
</feature>
<protein>
    <recommendedName>
        <fullName evidence="5">Vesicle tethering protein Uso1/P115-like head domain-containing protein</fullName>
    </recommendedName>
</protein>
<feature type="region of interest" description="Disordered" evidence="2">
    <location>
        <begin position="550"/>
        <end position="571"/>
    </location>
</feature>
<dbReference type="Gene3D" id="1.25.10.10">
    <property type="entry name" value="Leucine-rich Repeat Variant"/>
    <property type="match status" value="1"/>
</dbReference>
<dbReference type="OrthoDB" id="198977at2759"/>
<evidence type="ECO:0000256" key="1">
    <source>
        <dbReference type="SAM" id="Coils"/>
    </source>
</evidence>
<dbReference type="InterPro" id="IPR016024">
    <property type="entry name" value="ARM-type_fold"/>
</dbReference>
<dbReference type="RefSeq" id="XP_068359779.1">
    <property type="nucleotide sequence ID" value="XM_068504237.1"/>
</dbReference>
<feature type="compositionally biased region" description="Basic and acidic residues" evidence="2">
    <location>
        <begin position="551"/>
        <end position="567"/>
    </location>
</feature>
<feature type="region of interest" description="Disordered" evidence="2">
    <location>
        <begin position="1673"/>
        <end position="1692"/>
    </location>
</feature>
<feature type="compositionally biased region" description="Basic and acidic residues" evidence="2">
    <location>
        <begin position="1680"/>
        <end position="1692"/>
    </location>
</feature>
<proteinExistence type="predicted"/>
<feature type="coiled-coil region" evidence="1">
    <location>
        <begin position="799"/>
        <end position="864"/>
    </location>
</feature>
<sequence>MSFLPKIFSGSSEITTEEVDKYIENLSNNVDVEINILELLEATNQHSNYLCQKALPAIFNVLIQSKMNDDIISDIFQIINNLISDKDFATANSELIINYDLALPVIIDCINTDKIKKRLAVIQIISRLTVLQPSLLQKRLINDQDRLVHFLTLIDDTNPDVLHDFLVLIPSLVKNNPDFQQLFAFNIMEKLMHLIEKKVPLAISAIRSLLTSNTNTQNLFFGTIENLSIMASLLENNDPETLSLFTELFGSPNASNFRHFLKGSDLIQIILNKALEGNGQFIRLLGYSIKNEPELCILLHEDGKINYFLNIYLKSDDEMMNSYLMSFFKAFLYQSDTSCNFLAEIIISIEDRNDIKLINLATMIMMSSSVSKIAFLSNSPNFTSSMIGFFISHINFEVVLHYLIVLCWESKSACLELLNESSEPVSFLKEFLPNEPPLVQAQCCLLLRIIYWMTDFTPEANTSSDEGESNSLSIEKLDSQIRDMATYISTLEKNDYYEFLQKTVSTILNEEIVKTQIPELSRKEEPPKVDQELILNNLDLINNIYNINKSNNKENKESDEELNKDSDLNDDQQEINVNLENDKGNGNDITNFNHIDDVIGNYDQLLSEMNSKSIEEKLQMEHDLFTAKEEINTLKQKLLTNSIQTSDSDLIQKQFDELRTQHNDEVSKIYQKNAEEKRNLEQNYKNEIESLQNQISSLQSSLDSATASSDKEISELKQKIISAELECAQKVSQMKNINHESFSKQTEELREACQQMKRDLDMLKSQHKALFSQQIEEFKDEQYEFQKIVNENKSLKFKISQILKENENLKYENQQLKESINDPTNFIKTSDDVSSLIVSLKAQINDLQQQNRNLLQKDSEYQHTIADLQLLNANSQEIKDKWDDIITQLNNFKSENEDIKSQIPQLNKKCSDYQSTIAQNRTRIEELSSQLTETQKVATSVKALVGLNEKLQNEIEKLNAQKIQMEIDLNILKSQSSNQQLVDLLNQNAELKKSAVEVDQFKLQNSTLEKAIEHLKDENSSYHSQIIDFERKVTRLETENLFLKGQNVGGPVEINSSQLLQPLISEFASQNKDLNTKINDLNSQLSAIHNNEPYLKLGNENLELKQQVLQLTVKINNYQEENSSLKAKLQSAQQEIHILKQRLDLSDDALDIESLKSLEQNSAELLQSIENKDNEIKRMKTELEYEKDKYKAQTESYNKLKEQEMNLIHSFSKSTTSKYTLMNEMKSLIDQEMTRLSTIILKLTTITSRMTSRISRQKKQIDYLKATATQQLADNIEDELNNSSIIADANDKLKTENIMLKNKIHDLTQSNSRLKEDNSKLAKHATRLTSKFREISKENADLKQNSTFLNNSENASLLSNNLTANNNLSMSNNLSMNENNISLSNELEITKNKNKVQQEHIASLLQQNKVLLDQVTHLNSCLTDNDASDNLLQLRKELQSVISQNGDLKEKNRNLENEKFMALHQKAETIEQLRVAMSDFRILQARYNKLHSKFAKTKGKYNKLKLKSDIHEYDFKSSRSMNFLSRDTSYDLTEPNSYIYAPMSPITLTPRKSARVEMDEVPFVDDEFLNDDFDNLHNRNSLYDFSPQKFLEGSDLSFEEPNNSAFSEGNEPPLYSDPIEKRMYFDDEFENGSLDHQNLSNENFKNSLHHSLNNNFDDEEVLLNKSDKNAGIDTSFKFTPTKDSDAVSTDEEAKKALRVIGKLWLQKPSNLNQ</sequence>
<gene>
    <name evidence="3" type="ORF">TRFO_25252</name>
</gene>
<dbReference type="SUPFAM" id="SSF48371">
    <property type="entry name" value="ARM repeat"/>
    <property type="match status" value="1"/>
</dbReference>
<dbReference type="GeneID" id="94838941"/>
<feature type="coiled-coil region" evidence="1">
    <location>
        <begin position="1431"/>
        <end position="1458"/>
    </location>
</feature>
<comment type="caution">
    <text evidence="3">The sequence shown here is derived from an EMBL/GenBank/DDBJ whole genome shotgun (WGS) entry which is preliminary data.</text>
</comment>
<feature type="coiled-coil region" evidence="1">
    <location>
        <begin position="663"/>
        <end position="708"/>
    </location>
</feature>
<evidence type="ECO:0000256" key="2">
    <source>
        <dbReference type="SAM" id="MobiDB-lite"/>
    </source>
</evidence>
<keyword evidence="4" id="KW-1185">Reference proteome</keyword>
<accession>A0A1J4K648</accession>
<evidence type="ECO:0008006" key="5">
    <source>
        <dbReference type="Google" id="ProtNLM"/>
    </source>
</evidence>
<feature type="coiled-coil region" evidence="1">
    <location>
        <begin position="739"/>
        <end position="766"/>
    </location>
</feature>
<evidence type="ECO:0000313" key="4">
    <source>
        <dbReference type="Proteomes" id="UP000179807"/>
    </source>
</evidence>
<dbReference type="EMBL" id="MLAK01000719">
    <property type="protein sequence ID" value="OHT06643.1"/>
    <property type="molecule type" value="Genomic_DNA"/>
</dbReference>
<reference evidence="3" key="1">
    <citation type="submission" date="2016-10" db="EMBL/GenBank/DDBJ databases">
        <authorList>
            <person name="Benchimol M."/>
            <person name="Almeida L.G."/>
            <person name="Vasconcelos A.T."/>
            <person name="Perreira-Neves A."/>
            <person name="Rosa I.A."/>
            <person name="Tasca T."/>
            <person name="Bogo M.R."/>
            <person name="de Souza W."/>
        </authorList>
    </citation>
    <scope>NUCLEOTIDE SEQUENCE [LARGE SCALE GENOMIC DNA]</scope>
    <source>
        <strain evidence="3">K</strain>
    </source>
</reference>
<dbReference type="VEuPathDB" id="TrichDB:TRFO_25252"/>